<dbReference type="Proteomes" id="UP000694861">
    <property type="component" value="Linkage group LG5"/>
</dbReference>
<reference evidence="1" key="1">
    <citation type="journal article" date="2012" name="Nat. Commun.">
        <title>The genome of Prunus mume.</title>
        <authorList>
            <person name="Zhang Q."/>
            <person name="Chen W."/>
            <person name="Sun L."/>
            <person name="Zhao F."/>
            <person name="Huang B."/>
            <person name="Yang W."/>
            <person name="Tao Y."/>
            <person name="Wang J."/>
            <person name="Yuan Z."/>
            <person name="Fan G."/>
            <person name="Xing Z."/>
            <person name="Han C."/>
            <person name="Pan H."/>
            <person name="Zhong X."/>
            <person name="Shi W."/>
            <person name="Liang X."/>
            <person name="Du D."/>
            <person name="Sun F."/>
            <person name="Xu Z."/>
            <person name="Hao R."/>
            <person name="Lv T."/>
            <person name="Lv Y."/>
            <person name="Zheng Z."/>
            <person name="Sun M."/>
            <person name="Luo L."/>
            <person name="Cai M."/>
            <person name="Gao Y."/>
            <person name="Wang J."/>
            <person name="Yin Y."/>
            <person name="Xu X."/>
            <person name="Cheng T."/>
            <person name="Wang J."/>
        </authorList>
    </citation>
    <scope>NUCLEOTIDE SEQUENCE [LARGE SCALE GENOMIC DNA]</scope>
</reference>
<dbReference type="GeneID" id="103331536"/>
<dbReference type="RefSeq" id="XP_008232389.2">
    <property type="nucleotide sequence ID" value="XM_008234167.2"/>
</dbReference>
<reference evidence="2" key="2">
    <citation type="submission" date="2025-08" db="UniProtKB">
        <authorList>
            <consortium name="RefSeq"/>
        </authorList>
    </citation>
    <scope>IDENTIFICATION</scope>
</reference>
<keyword evidence="1" id="KW-1185">Reference proteome</keyword>
<evidence type="ECO:0000313" key="2">
    <source>
        <dbReference type="RefSeq" id="XP_008232389.2"/>
    </source>
</evidence>
<sequence>MPLIRVKNKSKGLRGMYCPSHYGIPGEGEDMIWLSHWNLDDQLQGGDEVVVSVINKSGFLVKELGIRLVQVQEENHSSYYPVLFNTILGDSDEEEEVFSHFVCLPDEEEEQQDDITVTTTTGSNNSGVLRGWKVLVTAACFFLTLSLITRSSLSGRKKGPSTSHG</sequence>
<evidence type="ECO:0000313" key="1">
    <source>
        <dbReference type="Proteomes" id="UP000694861"/>
    </source>
</evidence>
<name>A0ABM0NZZ5_PRUMU</name>
<protein>
    <submittedName>
        <fullName evidence="2">Uncharacterized protein LOC103331536</fullName>
    </submittedName>
</protein>
<proteinExistence type="predicted"/>
<gene>
    <name evidence="2" type="primary">LOC103331536</name>
</gene>
<organism evidence="1 2">
    <name type="scientific">Prunus mume</name>
    <name type="common">Japanese apricot</name>
    <name type="synonym">Armeniaca mume</name>
    <dbReference type="NCBI Taxonomy" id="102107"/>
    <lineage>
        <taxon>Eukaryota</taxon>
        <taxon>Viridiplantae</taxon>
        <taxon>Streptophyta</taxon>
        <taxon>Embryophyta</taxon>
        <taxon>Tracheophyta</taxon>
        <taxon>Spermatophyta</taxon>
        <taxon>Magnoliopsida</taxon>
        <taxon>eudicotyledons</taxon>
        <taxon>Gunneridae</taxon>
        <taxon>Pentapetalae</taxon>
        <taxon>rosids</taxon>
        <taxon>fabids</taxon>
        <taxon>Rosales</taxon>
        <taxon>Rosaceae</taxon>
        <taxon>Amygdaloideae</taxon>
        <taxon>Amygdaleae</taxon>
        <taxon>Prunus</taxon>
    </lineage>
</organism>
<accession>A0ABM0NZZ5</accession>